<accession>A0ABP4BJC1</accession>
<dbReference type="PROSITE" id="PS50932">
    <property type="entry name" value="HTH_LACI_2"/>
    <property type="match status" value="1"/>
</dbReference>
<name>A0ABP4BJC1_9ACTN</name>
<dbReference type="SUPFAM" id="SSF47413">
    <property type="entry name" value="lambda repressor-like DNA-binding domains"/>
    <property type="match status" value="1"/>
</dbReference>
<dbReference type="CDD" id="cd06267">
    <property type="entry name" value="PBP1_LacI_sugar_binding-like"/>
    <property type="match status" value="1"/>
</dbReference>
<dbReference type="Gene3D" id="1.10.260.40">
    <property type="entry name" value="lambda repressor-like DNA-binding domains"/>
    <property type="match status" value="1"/>
</dbReference>
<keyword evidence="2 5" id="KW-0238">DNA-binding</keyword>
<gene>
    <name evidence="5" type="ORF">GCM10009554_51690</name>
</gene>
<dbReference type="PROSITE" id="PS00356">
    <property type="entry name" value="HTH_LACI_1"/>
    <property type="match status" value="1"/>
</dbReference>
<protein>
    <submittedName>
        <fullName evidence="5">LacI family DNA-binding transcriptional regulator</fullName>
    </submittedName>
</protein>
<feature type="domain" description="HTH lacI-type" evidence="4">
    <location>
        <begin position="27"/>
        <end position="81"/>
    </location>
</feature>
<dbReference type="Proteomes" id="UP001500542">
    <property type="component" value="Unassembled WGS sequence"/>
</dbReference>
<keyword evidence="3" id="KW-0804">Transcription</keyword>
<organism evidence="5 6">
    <name type="scientific">Kribbella koreensis</name>
    <dbReference type="NCBI Taxonomy" id="57909"/>
    <lineage>
        <taxon>Bacteria</taxon>
        <taxon>Bacillati</taxon>
        <taxon>Actinomycetota</taxon>
        <taxon>Actinomycetes</taxon>
        <taxon>Propionibacteriales</taxon>
        <taxon>Kribbellaceae</taxon>
        <taxon>Kribbella</taxon>
    </lineage>
</organism>
<dbReference type="EMBL" id="BAAAHK010000013">
    <property type="protein sequence ID" value="GAA0950961.1"/>
    <property type="molecule type" value="Genomic_DNA"/>
</dbReference>
<evidence type="ECO:0000256" key="2">
    <source>
        <dbReference type="ARBA" id="ARBA00023125"/>
    </source>
</evidence>
<dbReference type="InterPro" id="IPR010982">
    <property type="entry name" value="Lambda_DNA-bd_dom_sf"/>
</dbReference>
<evidence type="ECO:0000313" key="5">
    <source>
        <dbReference type="EMBL" id="GAA0950961.1"/>
    </source>
</evidence>
<evidence type="ECO:0000259" key="4">
    <source>
        <dbReference type="PROSITE" id="PS50932"/>
    </source>
</evidence>
<dbReference type="SUPFAM" id="SSF53822">
    <property type="entry name" value="Periplasmic binding protein-like I"/>
    <property type="match status" value="1"/>
</dbReference>
<dbReference type="PANTHER" id="PTHR30146">
    <property type="entry name" value="LACI-RELATED TRANSCRIPTIONAL REPRESSOR"/>
    <property type="match status" value="1"/>
</dbReference>
<sequence>MVAEWGLTGPPVTVRTARSKEAIVPRITIKEIARRAGVSKGAVSYALNNQPGVSEATRARVLKVAEELEWVPNRAARQLSAARSETFGLVLARTAKTLSEEPFYMGFVGGVESVLSDRSYALALQVVPDLADEMATYRKWAAERRVDGVLVVDLRVDDPRIPLLRKLELPAVLVGDPALADGLACVWTDGTTAMYAAVEHVASLGHRSIARVAGPPEHGHVWIRDQAFAAVSRRLGLEEHVVHTDFSGEGGAAATRELVAGKDRPTAIIYDNDLMAVAGLSVVNELGLRSPADVTLVAWDDSTLCRLTHPTLTAMSHNIVAYGAEVAHRLFDLLDGAMPQSHLYSTPALVVRGSSGPPPA</sequence>
<keyword evidence="6" id="KW-1185">Reference proteome</keyword>
<dbReference type="InterPro" id="IPR000843">
    <property type="entry name" value="HTH_LacI"/>
</dbReference>
<dbReference type="GO" id="GO:0003677">
    <property type="term" value="F:DNA binding"/>
    <property type="evidence" value="ECO:0007669"/>
    <property type="project" value="UniProtKB-KW"/>
</dbReference>
<evidence type="ECO:0000256" key="1">
    <source>
        <dbReference type="ARBA" id="ARBA00023015"/>
    </source>
</evidence>
<dbReference type="PANTHER" id="PTHR30146:SF155">
    <property type="entry name" value="ALANINE RACEMASE"/>
    <property type="match status" value="1"/>
</dbReference>
<dbReference type="Pfam" id="PF13377">
    <property type="entry name" value="Peripla_BP_3"/>
    <property type="match status" value="1"/>
</dbReference>
<evidence type="ECO:0000313" key="6">
    <source>
        <dbReference type="Proteomes" id="UP001500542"/>
    </source>
</evidence>
<dbReference type="Gene3D" id="3.40.50.2300">
    <property type="match status" value="2"/>
</dbReference>
<evidence type="ECO:0000256" key="3">
    <source>
        <dbReference type="ARBA" id="ARBA00023163"/>
    </source>
</evidence>
<dbReference type="Pfam" id="PF00356">
    <property type="entry name" value="LacI"/>
    <property type="match status" value="1"/>
</dbReference>
<dbReference type="InterPro" id="IPR028082">
    <property type="entry name" value="Peripla_BP_I"/>
</dbReference>
<keyword evidence="1" id="KW-0805">Transcription regulation</keyword>
<proteinExistence type="predicted"/>
<comment type="caution">
    <text evidence="5">The sequence shown here is derived from an EMBL/GenBank/DDBJ whole genome shotgun (WGS) entry which is preliminary data.</text>
</comment>
<dbReference type="InterPro" id="IPR046335">
    <property type="entry name" value="LacI/GalR-like_sensor"/>
</dbReference>
<reference evidence="6" key="1">
    <citation type="journal article" date="2019" name="Int. J. Syst. Evol. Microbiol.">
        <title>The Global Catalogue of Microorganisms (GCM) 10K type strain sequencing project: providing services to taxonomists for standard genome sequencing and annotation.</title>
        <authorList>
            <consortium name="The Broad Institute Genomics Platform"/>
            <consortium name="The Broad Institute Genome Sequencing Center for Infectious Disease"/>
            <person name="Wu L."/>
            <person name="Ma J."/>
        </authorList>
    </citation>
    <scope>NUCLEOTIDE SEQUENCE [LARGE SCALE GENOMIC DNA]</scope>
    <source>
        <strain evidence="6">JCM 10977</strain>
    </source>
</reference>
<dbReference type="CDD" id="cd01392">
    <property type="entry name" value="HTH_LacI"/>
    <property type="match status" value="1"/>
</dbReference>
<dbReference type="SMART" id="SM00354">
    <property type="entry name" value="HTH_LACI"/>
    <property type="match status" value="1"/>
</dbReference>